<organism evidence="2 3">
    <name type="scientific">Planctobacterium marinum</name>
    <dbReference type="NCBI Taxonomy" id="1631968"/>
    <lineage>
        <taxon>Bacteria</taxon>
        <taxon>Pseudomonadati</taxon>
        <taxon>Pseudomonadota</taxon>
        <taxon>Gammaproteobacteria</taxon>
        <taxon>Alteromonadales</taxon>
        <taxon>Alteromonadaceae</taxon>
        <taxon>Planctobacterium</taxon>
    </lineage>
</organism>
<name>A0AA48KSU3_9ALTE</name>
<evidence type="ECO:0000313" key="2">
    <source>
        <dbReference type="EMBL" id="BDX06844.1"/>
    </source>
</evidence>
<feature type="chain" id="PRO_5041332266" evidence="1">
    <location>
        <begin position="25"/>
        <end position="247"/>
    </location>
</feature>
<protein>
    <submittedName>
        <fullName evidence="2">Uncharacterized protein</fullName>
    </submittedName>
</protein>
<evidence type="ECO:0000256" key="1">
    <source>
        <dbReference type="SAM" id="SignalP"/>
    </source>
</evidence>
<dbReference type="Proteomes" id="UP001333710">
    <property type="component" value="Chromosome"/>
</dbReference>
<gene>
    <name evidence="2" type="ORF">MACH26_23650</name>
</gene>
<proteinExistence type="predicted"/>
<keyword evidence="1" id="KW-0732">Signal</keyword>
<sequence>MKLSKSLFKVGVASCVLWLNTVSAGNSIAGLDDDSPLAINANLIAAQIGSTPEQYLEAVARFGEMAQIRTASQPTPINERPLYKQLQSALISEKPLCEDEKAKSIKLDNQVQADFASYLGLSVSQYAGFMDVINALDFHGAYKNIEFAGLPNINNNEIVLSEVEREIQVLCDAECQVALSDPNRYHIRNIIFAKAINAEIPQTVNMWSYVPFKVHFVDLKGGNVATQIWVYNHKNGAWRDGSSVAEI</sequence>
<feature type="signal peptide" evidence="1">
    <location>
        <begin position="1"/>
        <end position="24"/>
    </location>
</feature>
<evidence type="ECO:0000313" key="3">
    <source>
        <dbReference type="Proteomes" id="UP001333710"/>
    </source>
</evidence>
<keyword evidence="3" id="KW-1185">Reference proteome</keyword>
<accession>A0AA48KSU3</accession>
<dbReference type="RefSeq" id="WP_338292843.1">
    <property type="nucleotide sequence ID" value="NZ_AP027272.1"/>
</dbReference>
<reference evidence="2" key="1">
    <citation type="submission" date="2023-01" db="EMBL/GenBank/DDBJ databases">
        <title>Complete genome sequence of Planctobacterium marinum strain Dej080120_11.</title>
        <authorList>
            <person name="Ueki S."/>
            <person name="Maruyama F."/>
        </authorList>
    </citation>
    <scope>NUCLEOTIDE SEQUENCE</scope>
    <source>
        <strain evidence="2">Dej080120_11</strain>
    </source>
</reference>
<dbReference type="AlphaFoldDB" id="A0AA48KSU3"/>
<dbReference type="EMBL" id="AP027272">
    <property type="protein sequence ID" value="BDX06844.1"/>
    <property type="molecule type" value="Genomic_DNA"/>
</dbReference>
<dbReference type="KEGG" id="pmaw:MACH26_23650"/>